<dbReference type="AlphaFoldDB" id="A0A5J4WYR8"/>
<organism evidence="1 2">
    <name type="scientific">Streblomastix strix</name>
    <dbReference type="NCBI Taxonomy" id="222440"/>
    <lineage>
        <taxon>Eukaryota</taxon>
        <taxon>Metamonada</taxon>
        <taxon>Preaxostyla</taxon>
        <taxon>Oxymonadida</taxon>
        <taxon>Streblomastigidae</taxon>
        <taxon>Streblomastix</taxon>
    </lineage>
</organism>
<reference evidence="1 2" key="1">
    <citation type="submission" date="2019-03" db="EMBL/GenBank/DDBJ databases">
        <title>Single cell metagenomics reveals metabolic interactions within the superorganism composed of flagellate Streblomastix strix and complex community of Bacteroidetes bacteria on its surface.</title>
        <authorList>
            <person name="Treitli S.C."/>
            <person name="Kolisko M."/>
            <person name="Husnik F."/>
            <person name="Keeling P."/>
            <person name="Hampl V."/>
        </authorList>
    </citation>
    <scope>NUCLEOTIDE SEQUENCE [LARGE SCALE GENOMIC DNA]</scope>
    <source>
        <strain evidence="1">ST1C</strain>
    </source>
</reference>
<dbReference type="EMBL" id="SNRW01000642">
    <property type="protein sequence ID" value="KAA6399983.1"/>
    <property type="molecule type" value="Genomic_DNA"/>
</dbReference>
<name>A0A5J4WYR8_9EUKA</name>
<proteinExistence type="predicted"/>
<protein>
    <submittedName>
        <fullName evidence="1">Uncharacterized protein</fullName>
    </submittedName>
</protein>
<gene>
    <name evidence="1" type="ORF">EZS28_004492</name>
</gene>
<accession>A0A5J4WYR8</accession>
<evidence type="ECO:0000313" key="1">
    <source>
        <dbReference type="EMBL" id="KAA6399983.1"/>
    </source>
</evidence>
<sequence>MASFLANNKRLARIARLFVAFKTLLLTIRTNLLLASVALYETTLACLLLALCTVYPRVQTVSTATLRTRRALNTAL</sequence>
<dbReference type="Proteomes" id="UP000324800">
    <property type="component" value="Unassembled WGS sequence"/>
</dbReference>
<comment type="caution">
    <text evidence="1">The sequence shown here is derived from an EMBL/GenBank/DDBJ whole genome shotgun (WGS) entry which is preliminary data.</text>
</comment>
<evidence type="ECO:0000313" key="2">
    <source>
        <dbReference type="Proteomes" id="UP000324800"/>
    </source>
</evidence>